<dbReference type="OrthoDB" id="2988637at2"/>
<dbReference type="Proteomes" id="UP000198565">
    <property type="component" value="Unassembled WGS sequence"/>
</dbReference>
<sequence length="253" mass="29066">MSTDNLANLICGDYRQHSYIESIYEVIFHNISIMERKLVNITDEDITILGPYYARSLLESVCTALVGRLDPFRLIYLQKVQSLDSFSIGKKAKSAISWFGDIFQPGENINNIWNSEKDFSKVGRGLFGDPYGEIFWNPAYKNLIDDSDFADHHSLNYYLTAIDGPEKFTKYIRQEASKLYSSLSKGVHSELIIEPEIIYDKTTVGELIVNVIKLSSIIGIVSHRIDCATCRLPFDNAFQYYENLYEWSENYDV</sequence>
<organism evidence="1 2">
    <name type="scientific">Gracilibacillus orientalis</name>
    <dbReference type="NCBI Taxonomy" id="334253"/>
    <lineage>
        <taxon>Bacteria</taxon>
        <taxon>Bacillati</taxon>
        <taxon>Bacillota</taxon>
        <taxon>Bacilli</taxon>
        <taxon>Bacillales</taxon>
        <taxon>Bacillaceae</taxon>
        <taxon>Gracilibacillus</taxon>
    </lineage>
</organism>
<evidence type="ECO:0000313" key="1">
    <source>
        <dbReference type="EMBL" id="SFL61486.1"/>
    </source>
</evidence>
<name>A0A1I4J5X3_9BACI</name>
<keyword evidence="2" id="KW-1185">Reference proteome</keyword>
<gene>
    <name evidence="1" type="ORF">SAMN04487943_102462</name>
</gene>
<dbReference type="RefSeq" id="WP_091482319.1">
    <property type="nucleotide sequence ID" value="NZ_FOTR01000002.1"/>
</dbReference>
<dbReference type="STRING" id="334253.SAMN04487943_102462"/>
<reference evidence="2" key="1">
    <citation type="submission" date="2016-10" db="EMBL/GenBank/DDBJ databases">
        <authorList>
            <person name="Varghese N."/>
            <person name="Submissions S."/>
        </authorList>
    </citation>
    <scope>NUCLEOTIDE SEQUENCE [LARGE SCALE GENOMIC DNA]</scope>
    <source>
        <strain evidence="2">CGMCC 1.4250</strain>
    </source>
</reference>
<evidence type="ECO:0000313" key="2">
    <source>
        <dbReference type="Proteomes" id="UP000198565"/>
    </source>
</evidence>
<proteinExistence type="predicted"/>
<protein>
    <submittedName>
        <fullName evidence="1">Uncharacterized protein</fullName>
    </submittedName>
</protein>
<accession>A0A1I4J5X3</accession>
<dbReference type="AlphaFoldDB" id="A0A1I4J5X3"/>
<dbReference type="EMBL" id="FOTR01000002">
    <property type="protein sequence ID" value="SFL61486.1"/>
    <property type="molecule type" value="Genomic_DNA"/>
</dbReference>